<dbReference type="InterPro" id="IPR053139">
    <property type="entry name" value="Surface_bspA-like"/>
</dbReference>
<dbReference type="EMBL" id="JAPFFF010000001">
    <property type="protein sequence ID" value="KAK8897889.1"/>
    <property type="molecule type" value="Genomic_DNA"/>
</dbReference>
<dbReference type="Pfam" id="PF13306">
    <property type="entry name" value="LRR_5"/>
    <property type="match status" value="1"/>
</dbReference>
<dbReference type="Proteomes" id="UP001470230">
    <property type="component" value="Unassembled WGS sequence"/>
</dbReference>
<accession>A0ABR2L3I6</accession>
<comment type="caution">
    <text evidence="1">The sequence shown here is derived from an EMBL/GenBank/DDBJ whole genome shotgun (WGS) entry which is preliminary data.</text>
</comment>
<reference evidence="1 2" key="1">
    <citation type="submission" date="2024-04" db="EMBL/GenBank/DDBJ databases">
        <title>Tritrichomonas musculus Genome.</title>
        <authorList>
            <person name="Alves-Ferreira E."/>
            <person name="Grigg M."/>
            <person name="Lorenzi H."/>
            <person name="Galac M."/>
        </authorList>
    </citation>
    <scope>NUCLEOTIDE SEQUENCE [LARGE SCALE GENOMIC DNA]</scope>
    <source>
        <strain evidence="1 2">EAF2021</strain>
    </source>
</reference>
<name>A0ABR2L3I6_9EUKA</name>
<organism evidence="1 2">
    <name type="scientific">Tritrichomonas musculus</name>
    <dbReference type="NCBI Taxonomy" id="1915356"/>
    <lineage>
        <taxon>Eukaryota</taxon>
        <taxon>Metamonada</taxon>
        <taxon>Parabasalia</taxon>
        <taxon>Tritrichomonadida</taxon>
        <taxon>Tritrichomonadidae</taxon>
        <taxon>Tritrichomonas</taxon>
    </lineage>
</organism>
<proteinExistence type="predicted"/>
<dbReference type="SUPFAM" id="SSF52058">
    <property type="entry name" value="L domain-like"/>
    <property type="match status" value="1"/>
</dbReference>
<evidence type="ECO:0008006" key="3">
    <source>
        <dbReference type="Google" id="ProtNLM"/>
    </source>
</evidence>
<protein>
    <recommendedName>
        <fullName evidence="3">Surface antigen BspA-like</fullName>
    </recommendedName>
</protein>
<evidence type="ECO:0000313" key="2">
    <source>
        <dbReference type="Proteomes" id="UP001470230"/>
    </source>
</evidence>
<evidence type="ECO:0000313" key="1">
    <source>
        <dbReference type="EMBL" id="KAK8897889.1"/>
    </source>
</evidence>
<dbReference type="InterPro" id="IPR032675">
    <property type="entry name" value="LRR_dom_sf"/>
</dbReference>
<sequence length="215" mass="24322">MLYDILVPKYNHFFSFLNNSFLVGKANQKSDIFDVLLFSRRDIKHVIIPPFISVISPYAFNECIQIESIEFPENSQLTKIDMLAFNNSSINEIVIQSNVTTIGDDAFNYSQLKSIEFEPNSKLEFIGKSAFASNEHVHVTIPESVNFVSEFAFFDNEKLETVEFLGEFLTLGYSILGSASLVSFPNARKATNFRVFTLGLSRDLILFINANATLD</sequence>
<gene>
    <name evidence="1" type="ORF">M9Y10_000119</name>
</gene>
<dbReference type="PANTHER" id="PTHR45661">
    <property type="entry name" value="SURFACE ANTIGEN"/>
    <property type="match status" value="1"/>
</dbReference>
<dbReference type="InterPro" id="IPR026906">
    <property type="entry name" value="LRR_5"/>
</dbReference>
<keyword evidence="2" id="KW-1185">Reference proteome</keyword>
<dbReference type="PANTHER" id="PTHR45661:SF3">
    <property type="entry name" value="IG-LIKE DOMAIN-CONTAINING PROTEIN"/>
    <property type="match status" value="1"/>
</dbReference>
<dbReference type="Gene3D" id="3.80.10.10">
    <property type="entry name" value="Ribonuclease Inhibitor"/>
    <property type="match status" value="1"/>
</dbReference>